<dbReference type="EMBL" id="CM047943">
    <property type="protein sequence ID" value="KAI9900220.1"/>
    <property type="molecule type" value="Genomic_DNA"/>
</dbReference>
<evidence type="ECO:0000313" key="2">
    <source>
        <dbReference type="Proteomes" id="UP001163324"/>
    </source>
</evidence>
<gene>
    <name evidence="1" type="ORF">N3K66_004482</name>
</gene>
<comment type="caution">
    <text evidence="1">The sequence shown here is derived from an EMBL/GenBank/DDBJ whole genome shotgun (WGS) entry which is preliminary data.</text>
</comment>
<evidence type="ECO:0000313" key="1">
    <source>
        <dbReference type="EMBL" id="KAI9900220.1"/>
    </source>
</evidence>
<sequence>MTIPRIDPNSLPAAAANLSSVSSAQDKTALASDGSTLTLTAEEMASSVEAALSSGASENLEPESTGTKEETAAESSTNVKDKQTVVSPTASSVKLGKRLDLVANILEQELQEWGEDRSTDITASLTRQIELIRKMANESKPVEEVPPDGNAADTGDKPEEGALTCQVKNLSMDQWKKVSPDGDSVIVAYYRNPPTFENTNSAKDTVSTIRERQERPQRVVVYSDPLIDEIEDTTDLTIPNFGPAIFAPPFKCFIKYHPNFVQRHAQLETQLTQMDKDIKALEQASEQTDSSKEATPSGSETTTESPDSQDPAASALNTQTSVKDESAGSVVTEKSKEDLVPKRKDLATRMSHLKLLINFMETELGSYLEVQKRVKDGTLEKISFEDLFYLFCPGETVYFKSQGHEQLGTAYAVTGGRQRKKASLKEANNNQVYNPMGKYDADIMSKAGYGTWSPLTVDTFTMEYDGYLVGPMDGREQIKHYVGLRDITDLNIYPLRFHKNKEQVLARLIARGKKYISSHGHQSYNGMTCPVNNQESPEEFRGDIFVDVRDYYRDESRPKPQLGVLQRTTSDEAETEEFASGRWWYFCDAEVDQRAAEDFMLTVQHKLEPLEFGQYEPTEENLQLFPHRVPAFVFRTREYVHVDIDYIAAIDKSDKARGGGFDDLVIPDSHRALLTGIIKNQVVQSKVDPEPDVVEGASTQIDIVRGKGRGLIILLHGPPGSGKTSTAETLAAYTRRPLYPITCGDLGTWPEAVEASLTIHAKRAQRWGCILLLDEADVFLARRDWRDTNHNALVSVFLRQLEYYSGILFLTTNRVGVLDEAFKSRIHVSLAYPTIQLQQTLEIWAGILDRIERDNKSEVVKTKFDRAALLDFARVHYERHERSGTAWNGRQIRNAFQLATALGRHERDKKLEELGLTLEEAAAANDRRLMTVRLTTRNFRDIAKTARDFEDYLTAVRGHDSDIAKHMSLRHDERVEDEEQQQQRGATSRAKKDYGRQKQKKQSNLSPHMAGGGSLSSPRTRQRQRAGVEMARSPSVSSRGRGRGQSSKEENSDIDELGGEDDIFEEFSDDE</sequence>
<reference evidence="1" key="1">
    <citation type="submission" date="2022-10" db="EMBL/GenBank/DDBJ databases">
        <title>Complete Genome of Trichothecium roseum strain YXFP-22015, a Plant Pathogen Isolated from Citrus.</title>
        <authorList>
            <person name="Wang Y."/>
            <person name="Zhu L."/>
        </authorList>
    </citation>
    <scope>NUCLEOTIDE SEQUENCE</scope>
    <source>
        <strain evidence="1">YXFP-22015</strain>
    </source>
</reference>
<protein>
    <submittedName>
        <fullName evidence="1">Uncharacterized protein</fullName>
    </submittedName>
</protein>
<keyword evidence="2" id="KW-1185">Reference proteome</keyword>
<proteinExistence type="predicted"/>
<name>A0ACC0V1C1_9HYPO</name>
<organism evidence="1 2">
    <name type="scientific">Trichothecium roseum</name>
    <dbReference type="NCBI Taxonomy" id="47278"/>
    <lineage>
        <taxon>Eukaryota</taxon>
        <taxon>Fungi</taxon>
        <taxon>Dikarya</taxon>
        <taxon>Ascomycota</taxon>
        <taxon>Pezizomycotina</taxon>
        <taxon>Sordariomycetes</taxon>
        <taxon>Hypocreomycetidae</taxon>
        <taxon>Hypocreales</taxon>
        <taxon>Hypocreales incertae sedis</taxon>
        <taxon>Trichothecium</taxon>
    </lineage>
</organism>
<dbReference type="Proteomes" id="UP001163324">
    <property type="component" value="Chromosome 4"/>
</dbReference>
<accession>A0ACC0V1C1</accession>